<dbReference type="InterPro" id="IPR002656">
    <property type="entry name" value="Acyl_transf_3_dom"/>
</dbReference>
<feature type="transmembrane region" description="Helical" evidence="7">
    <location>
        <begin position="306"/>
        <end position="329"/>
    </location>
</feature>
<proteinExistence type="inferred from homology"/>
<feature type="transmembrane region" description="Helical" evidence="7">
    <location>
        <begin position="349"/>
        <end position="376"/>
    </location>
</feature>
<feature type="transmembrane region" description="Helical" evidence="7">
    <location>
        <begin position="6"/>
        <end position="24"/>
    </location>
</feature>
<evidence type="ECO:0000313" key="9">
    <source>
        <dbReference type="EMBL" id="KEZ90197.1"/>
    </source>
</evidence>
<feature type="transmembrane region" description="Helical" evidence="7">
    <location>
        <begin position="45"/>
        <end position="64"/>
    </location>
</feature>
<organism evidence="9 10">
    <name type="scientific">Lacrimispora celerecrescens</name>
    <dbReference type="NCBI Taxonomy" id="29354"/>
    <lineage>
        <taxon>Bacteria</taxon>
        <taxon>Bacillati</taxon>
        <taxon>Bacillota</taxon>
        <taxon>Clostridia</taxon>
        <taxon>Lachnospirales</taxon>
        <taxon>Lachnospiraceae</taxon>
        <taxon>Lacrimispora</taxon>
    </lineage>
</organism>
<dbReference type="Pfam" id="PF01757">
    <property type="entry name" value="Acyl_transf_3"/>
    <property type="match status" value="1"/>
</dbReference>
<evidence type="ECO:0000259" key="8">
    <source>
        <dbReference type="Pfam" id="PF01757"/>
    </source>
</evidence>
<evidence type="ECO:0000256" key="6">
    <source>
        <dbReference type="ARBA" id="ARBA00023136"/>
    </source>
</evidence>
<feature type="transmembrane region" description="Helical" evidence="7">
    <location>
        <begin position="194"/>
        <end position="213"/>
    </location>
</feature>
<evidence type="ECO:0000256" key="1">
    <source>
        <dbReference type="ARBA" id="ARBA00004651"/>
    </source>
</evidence>
<dbReference type="PANTHER" id="PTHR40074:SF2">
    <property type="entry name" value="O-ACETYLTRANSFERASE WECH"/>
    <property type="match status" value="1"/>
</dbReference>
<feature type="transmembrane region" description="Helical" evidence="7">
    <location>
        <begin position="168"/>
        <end position="187"/>
    </location>
</feature>
<comment type="caution">
    <text evidence="9">The sequence shown here is derived from an EMBL/GenBank/DDBJ whole genome shotgun (WGS) entry which is preliminary data.</text>
</comment>
<feature type="transmembrane region" description="Helical" evidence="7">
    <location>
        <begin position="116"/>
        <end position="136"/>
    </location>
</feature>
<keyword evidence="4 7" id="KW-0812">Transmembrane</keyword>
<sequence>MGKLQMTILAFIAISCCLHIRSQIQDRNYIKHLFLGNDAGKGRILYLDYVRLIAALFVILVHCLDVSTANITVGTKAWVAVQSLSSILLVCNTLFIMNSGALILREQKDSLAVFYYKRFLQVAIPFFCYYCIYILLSCQYFNSGFISGIFKALKDMAAGPIGWAPHLWVIYVILSLYILAPFFSILLKHLNDSMLHGLAVLILLFRCLAVYLPAMGLPLNFDLMISPWEGVFLLGYYFSQPISIKYRKAWWGLGLSACFFTVLCTALRPDYKAILLAEGAPAMILLAASVFLMLRALESRLPKPGIVMNFLIRHSYSILLVHWAVLYFVRERLNIGELTLGMAGSTLLSFILVLVLSAAAAFLFDQTVVLCVQTLFQRLFHPLRSR</sequence>
<feature type="transmembrane region" description="Helical" evidence="7">
    <location>
        <begin position="84"/>
        <end position="104"/>
    </location>
</feature>
<dbReference type="PROSITE" id="PS51257">
    <property type="entry name" value="PROKAR_LIPOPROTEIN"/>
    <property type="match status" value="1"/>
</dbReference>
<dbReference type="PANTHER" id="PTHR40074">
    <property type="entry name" value="O-ACETYLTRANSFERASE WECH"/>
    <property type="match status" value="1"/>
</dbReference>
<dbReference type="Proteomes" id="UP000028525">
    <property type="component" value="Unassembled WGS sequence"/>
</dbReference>
<evidence type="ECO:0000256" key="5">
    <source>
        <dbReference type="ARBA" id="ARBA00022989"/>
    </source>
</evidence>
<evidence type="ECO:0000256" key="2">
    <source>
        <dbReference type="ARBA" id="ARBA00007400"/>
    </source>
</evidence>
<evidence type="ECO:0000313" key="10">
    <source>
        <dbReference type="Proteomes" id="UP000028525"/>
    </source>
</evidence>
<comment type="subcellular location">
    <subcellularLocation>
        <location evidence="1">Cell membrane</location>
        <topology evidence="1">Multi-pass membrane protein</topology>
    </subcellularLocation>
</comment>
<keyword evidence="10" id="KW-1185">Reference proteome</keyword>
<keyword evidence="3" id="KW-1003">Cell membrane</keyword>
<feature type="transmembrane region" description="Helical" evidence="7">
    <location>
        <begin position="274"/>
        <end position="294"/>
    </location>
</feature>
<dbReference type="GO" id="GO:0016413">
    <property type="term" value="F:O-acetyltransferase activity"/>
    <property type="evidence" value="ECO:0007669"/>
    <property type="project" value="TreeGrafter"/>
</dbReference>
<evidence type="ECO:0000256" key="3">
    <source>
        <dbReference type="ARBA" id="ARBA00022475"/>
    </source>
</evidence>
<protein>
    <recommendedName>
        <fullName evidence="8">Acyltransferase 3 domain-containing protein</fullName>
    </recommendedName>
</protein>
<dbReference type="GO" id="GO:0009246">
    <property type="term" value="P:enterobacterial common antigen biosynthetic process"/>
    <property type="evidence" value="ECO:0007669"/>
    <property type="project" value="TreeGrafter"/>
</dbReference>
<feature type="domain" description="Acyltransferase 3" evidence="8">
    <location>
        <begin position="45"/>
        <end position="363"/>
    </location>
</feature>
<dbReference type="EMBL" id="JPME01000012">
    <property type="protein sequence ID" value="KEZ90197.1"/>
    <property type="molecule type" value="Genomic_DNA"/>
</dbReference>
<keyword evidence="5 7" id="KW-1133">Transmembrane helix</keyword>
<accession>A0A084JML3</accession>
<keyword evidence="6 7" id="KW-0472">Membrane</keyword>
<dbReference type="AlphaFoldDB" id="A0A084JML3"/>
<name>A0A084JML3_9FIRM</name>
<dbReference type="OrthoDB" id="1889864at2"/>
<evidence type="ECO:0000256" key="4">
    <source>
        <dbReference type="ARBA" id="ARBA00022692"/>
    </source>
</evidence>
<evidence type="ECO:0000256" key="7">
    <source>
        <dbReference type="SAM" id="Phobius"/>
    </source>
</evidence>
<gene>
    <name evidence="9" type="ORF">IO98_09510</name>
</gene>
<dbReference type="GO" id="GO:0005886">
    <property type="term" value="C:plasma membrane"/>
    <property type="evidence" value="ECO:0007669"/>
    <property type="project" value="UniProtKB-SubCell"/>
</dbReference>
<dbReference type="RefSeq" id="WP_038280457.1">
    <property type="nucleotide sequence ID" value="NZ_JPME01000012.1"/>
</dbReference>
<dbReference type="STRING" id="29354.IO98_09510"/>
<feature type="transmembrane region" description="Helical" evidence="7">
    <location>
        <begin position="250"/>
        <end position="268"/>
    </location>
</feature>
<reference evidence="9 10" key="1">
    <citation type="submission" date="2014-07" db="EMBL/GenBank/DDBJ databases">
        <title>Draft genome of Clostridium celerecrescens 152B isolated from sediments associated with methane hydrate from Krishna Godavari basin.</title>
        <authorList>
            <person name="Honkalas V.S."/>
            <person name="Dabir A.P."/>
            <person name="Arora P."/>
            <person name="Dhakephalkar P.K."/>
        </authorList>
    </citation>
    <scope>NUCLEOTIDE SEQUENCE [LARGE SCALE GENOMIC DNA]</scope>
    <source>
        <strain evidence="9 10">152B</strain>
    </source>
</reference>
<comment type="similarity">
    <text evidence="2">Belongs to the acyltransferase 3 family.</text>
</comment>